<evidence type="ECO:0000313" key="1">
    <source>
        <dbReference type="EMBL" id="KAJ3488409.1"/>
    </source>
</evidence>
<dbReference type="AlphaFoldDB" id="A0AAD5V7Z9"/>
<name>A0AAD5V7Z9_9APHY</name>
<keyword evidence="2" id="KW-1185">Reference proteome</keyword>
<sequence>MRAPVLRRLEIAMDDLLGPINLLQFKHFSSTLTTLKLSSGELYFDNLPLNLVFPLLRDLDIRVHTTVPSPRIFRAFPNVKRMELREIYGPHEGNWDRLYGQSVDELAMYDGPRPSFDVVKGDCLYLDSCALYCPIKILLIDILTVAKVEHIVNLVQTCHVSTLRVELDGLEDCNKAFSHLSFELARIPVQTLKTLWVEIEFGTKDVDVLREVAVSHESPFPSPFCFFLTTHSYICSMWFQNVLPRRLAALRLESCSIHLRFFERYTVLSKSELGLDLFREFNWDQFAESVARLNPTLREIECQGSDLTRYSTTWTVKENGRREKKEGANEIDPFSRNSFRLEIEKKTKED</sequence>
<reference evidence="1" key="1">
    <citation type="submission" date="2022-07" db="EMBL/GenBank/DDBJ databases">
        <title>Genome Sequence of Physisporinus lineatus.</title>
        <authorList>
            <person name="Buettner E."/>
        </authorList>
    </citation>
    <scope>NUCLEOTIDE SEQUENCE</scope>
    <source>
        <strain evidence="1">VT162</strain>
    </source>
</reference>
<evidence type="ECO:0000313" key="2">
    <source>
        <dbReference type="Proteomes" id="UP001212997"/>
    </source>
</evidence>
<proteinExistence type="predicted"/>
<dbReference type="Proteomes" id="UP001212997">
    <property type="component" value="Unassembled WGS sequence"/>
</dbReference>
<comment type="caution">
    <text evidence="1">The sequence shown here is derived from an EMBL/GenBank/DDBJ whole genome shotgun (WGS) entry which is preliminary data.</text>
</comment>
<dbReference type="EMBL" id="JANAWD010000067">
    <property type="protein sequence ID" value="KAJ3488409.1"/>
    <property type="molecule type" value="Genomic_DNA"/>
</dbReference>
<gene>
    <name evidence="1" type="ORF">NLI96_g2862</name>
</gene>
<organism evidence="1 2">
    <name type="scientific">Meripilus lineatus</name>
    <dbReference type="NCBI Taxonomy" id="2056292"/>
    <lineage>
        <taxon>Eukaryota</taxon>
        <taxon>Fungi</taxon>
        <taxon>Dikarya</taxon>
        <taxon>Basidiomycota</taxon>
        <taxon>Agaricomycotina</taxon>
        <taxon>Agaricomycetes</taxon>
        <taxon>Polyporales</taxon>
        <taxon>Meripilaceae</taxon>
        <taxon>Meripilus</taxon>
    </lineage>
</organism>
<accession>A0AAD5V7Z9</accession>
<protein>
    <submittedName>
        <fullName evidence="1">Uncharacterized protein</fullName>
    </submittedName>
</protein>